<gene>
    <name evidence="2" type="ORF">FKG94_09170</name>
</gene>
<sequence>MTKGDSLLKHAYAVAEVMAAYACHYGEEPEQWRIAGLLHDADYEAWPDQHPDRIVQVLRAAGEEQIAYAISAHYTRWGVEHRSLLDKALVASDELTGFIVAASLVRPTGIDDMPVKSVKKKLRDKSFAASVDRNEVYAGAALLERELDEHIQFIIDVLKDNKAKLGLA</sequence>
<comment type="caution">
    <text evidence="2">The sequence shown here is derived from an EMBL/GenBank/DDBJ whole genome shotgun (WGS) entry which is preliminary data.</text>
</comment>
<dbReference type="Proteomes" id="UP000319732">
    <property type="component" value="Unassembled WGS sequence"/>
</dbReference>
<dbReference type="PANTHER" id="PTHR38659:SF2">
    <property type="entry name" value="HDIG DOMAIN PROTEIN"/>
    <property type="match status" value="1"/>
</dbReference>
<protein>
    <submittedName>
        <fullName evidence="2">HD domain-containing protein</fullName>
    </submittedName>
</protein>
<reference evidence="2 3" key="1">
    <citation type="submission" date="2019-06" db="EMBL/GenBank/DDBJ databases">
        <title>Whole genome sequence for Cellvibrionaceae sp. R142.</title>
        <authorList>
            <person name="Wang G."/>
        </authorList>
    </citation>
    <scope>NUCLEOTIDE SEQUENCE [LARGE SCALE GENOMIC DNA]</scope>
    <source>
        <strain evidence="2 3">R142</strain>
    </source>
</reference>
<evidence type="ECO:0000313" key="2">
    <source>
        <dbReference type="EMBL" id="TQV81391.1"/>
    </source>
</evidence>
<dbReference type="OrthoDB" id="9801160at2"/>
<proteinExistence type="predicted"/>
<evidence type="ECO:0000259" key="1">
    <source>
        <dbReference type="Pfam" id="PF01966"/>
    </source>
</evidence>
<accession>A0A545TW48</accession>
<dbReference type="PANTHER" id="PTHR38659">
    <property type="entry name" value="METAL-DEPENDENT PHOSPHOHYDROLASE"/>
    <property type="match status" value="1"/>
</dbReference>
<keyword evidence="3" id="KW-1185">Reference proteome</keyword>
<dbReference type="InterPro" id="IPR006674">
    <property type="entry name" value="HD_domain"/>
</dbReference>
<dbReference type="SUPFAM" id="SSF109604">
    <property type="entry name" value="HD-domain/PDEase-like"/>
    <property type="match status" value="1"/>
</dbReference>
<dbReference type="Pfam" id="PF01966">
    <property type="entry name" value="HD"/>
    <property type="match status" value="1"/>
</dbReference>
<name>A0A545TW48_9GAMM</name>
<feature type="domain" description="HD" evidence="1">
    <location>
        <begin position="8"/>
        <end position="94"/>
    </location>
</feature>
<dbReference type="AlphaFoldDB" id="A0A545TW48"/>
<evidence type="ECO:0000313" key="3">
    <source>
        <dbReference type="Proteomes" id="UP000319732"/>
    </source>
</evidence>
<dbReference type="Gene3D" id="1.10.3210.10">
    <property type="entry name" value="Hypothetical protein af1432"/>
    <property type="match status" value="1"/>
</dbReference>
<dbReference type="EMBL" id="VHSG01000008">
    <property type="protein sequence ID" value="TQV81391.1"/>
    <property type="molecule type" value="Genomic_DNA"/>
</dbReference>
<organism evidence="2 3">
    <name type="scientific">Exilibacterium tricleocarpae</name>
    <dbReference type="NCBI Taxonomy" id="2591008"/>
    <lineage>
        <taxon>Bacteria</taxon>
        <taxon>Pseudomonadati</taxon>
        <taxon>Pseudomonadota</taxon>
        <taxon>Gammaproteobacteria</taxon>
        <taxon>Cellvibrionales</taxon>
        <taxon>Cellvibrionaceae</taxon>
        <taxon>Exilibacterium</taxon>
    </lineage>
</organism>